<feature type="transmembrane region" description="Helical" evidence="1">
    <location>
        <begin position="87"/>
        <end position="106"/>
    </location>
</feature>
<dbReference type="Proteomes" id="UP000245380">
    <property type="component" value="Unassembled WGS sequence"/>
</dbReference>
<comment type="caution">
    <text evidence="2">The sequence shown here is derived from an EMBL/GenBank/DDBJ whole genome shotgun (WGS) entry which is preliminary data.</text>
</comment>
<keyword evidence="1" id="KW-0472">Membrane</keyword>
<proteinExistence type="predicted"/>
<sequence length="107" mass="12145">MEFDLIILLPITVFFFLLVIGVIKTNIKRELAIIEFIAGLGLIYSTLLYLWKGHFTWGIDFSLIPFTFMVFYGFLKYGKGSGMTRTQLKVLVWGGVIVGIISFISLV</sequence>
<evidence type="ECO:0000313" key="3">
    <source>
        <dbReference type="Proteomes" id="UP000245380"/>
    </source>
</evidence>
<organism evidence="2 3">
    <name type="scientific">Sulfoacidibacillus thermotolerans</name>
    <name type="common">Acidibacillus sulfuroxidans</name>
    <dbReference type="NCBI Taxonomy" id="1765684"/>
    <lineage>
        <taxon>Bacteria</taxon>
        <taxon>Bacillati</taxon>
        <taxon>Bacillota</taxon>
        <taxon>Bacilli</taxon>
        <taxon>Bacillales</taxon>
        <taxon>Alicyclobacillaceae</taxon>
        <taxon>Sulfoacidibacillus</taxon>
    </lineage>
</organism>
<name>A0A2U3D631_SULT2</name>
<reference evidence="2 3" key="1">
    <citation type="submission" date="2016-11" db="EMBL/GenBank/DDBJ databases">
        <title>Comparative genomics of Acidibacillus ferroxidans species.</title>
        <authorList>
            <person name="Oliveira G."/>
            <person name="Nunes G."/>
            <person name="Oliveira R."/>
            <person name="Araujo F."/>
            <person name="Salim A."/>
            <person name="Scholte L."/>
            <person name="Morais D."/>
            <person name="Nancucheo I."/>
            <person name="Johnson D.B."/>
            <person name="Grail B."/>
            <person name="Bittencourt J."/>
            <person name="Valadares R."/>
        </authorList>
    </citation>
    <scope>NUCLEOTIDE SEQUENCE [LARGE SCALE GENOMIC DNA]</scope>
    <source>
        <strain evidence="2 3">Y002</strain>
    </source>
</reference>
<feature type="transmembrane region" description="Helical" evidence="1">
    <location>
        <begin position="57"/>
        <end position="75"/>
    </location>
</feature>
<dbReference type="RefSeq" id="WP_109431482.1">
    <property type="nucleotide sequence ID" value="NZ_MPDK01000028.1"/>
</dbReference>
<feature type="transmembrane region" description="Helical" evidence="1">
    <location>
        <begin position="31"/>
        <end position="51"/>
    </location>
</feature>
<keyword evidence="3" id="KW-1185">Reference proteome</keyword>
<gene>
    <name evidence="2" type="ORF">BM613_12195</name>
</gene>
<accession>A0A2U3D631</accession>
<protein>
    <submittedName>
        <fullName evidence="2">Uncharacterized protein</fullName>
    </submittedName>
</protein>
<evidence type="ECO:0000256" key="1">
    <source>
        <dbReference type="SAM" id="Phobius"/>
    </source>
</evidence>
<keyword evidence="1" id="KW-0812">Transmembrane</keyword>
<dbReference type="EMBL" id="MPDK01000028">
    <property type="protein sequence ID" value="PWI56730.1"/>
    <property type="molecule type" value="Genomic_DNA"/>
</dbReference>
<feature type="transmembrane region" description="Helical" evidence="1">
    <location>
        <begin position="6"/>
        <end position="24"/>
    </location>
</feature>
<dbReference type="AlphaFoldDB" id="A0A2U3D631"/>
<evidence type="ECO:0000313" key="2">
    <source>
        <dbReference type="EMBL" id="PWI56730.1"/>
    </source>
</evidence>
<keyword evidence="1" id="KW-1133">Transmembrane helix</keyword>